<name>A0A318NCC8_9PROT</name>
<feature type="repeat" description="TPR" evidence="1">
    <location>
        <begin position="152"/>
        <end position="185"/>
    </location>
</feature>
<accession>A0A318NCC8</accession>
<protein>
    <submittedName>
        <fullName evidence="3">Co-chaperone YbbN</fullName>
    </submittedName>
</protein>
<evidence type="ECO:0000256" key="1">
    <source>
        <dbReference type="PROSITE-ProRule" id="PRU00339"/>
    </source>
</evidence>
<dbReference type="OrthoDB" id="9790390at2"/>
<dbReference type="GO" id="GO:0006950">
    <property type="term" value="P:response to stress"/>
    <property type="evidence" value="ECO:0007669"/>
    <property type="project" value="UniProtKB-ARBA"/>
</dbReference>
<keyword evidence="1" id="KW-0802">TPR repeat</keyword>
<dbReference type="InterPro" id="IPR011990">
    <property type="entry name" value="TPR-like_helical_dom_sf"/>
</dbReference>
<feature type="domain" description="Thioredoxin" evidence="2">
    <location>
        <begin position="17"/>
        <end position="144"/>
    </location>
</feature>
<dbReference type="InterPro" id="IPR013766">
    <property type="entry name" value="Thioredoxin_domain"/>
</dbReference>
<evidence type="ECO:0000313" key="4">
    <source>
        <dbReference type="Proteomes" id="UP000247565"/>
    </source>
</evidence>
<dbReference type="Pfam" id="PF00085">
    <property type="entry name" value="Thioredoxin"/>
    <property type="match status" value="1"/>
</dbReference>
<dbReference type="PANTHER" id="PTHR45663:SF11">
    <property type="entry name" value="GEO12009P1"/>
    <property type="match status" value="1"/>
</dbReference>
<dbReference type="SUPFAM" id="SSF48452">
    <property type="entry name" value="TPR-like"/>
    <property type="match status" value="1"/>
</dbReference>
<dbReference type="AlphaFoldDB" id="A0A318NCC8"/>
<dbReference type="Pfam" id="PF14559">
    <property type="entry name" value="TPR_19"/>
    <property type="match status" value="1"/>
</dbReference>
<evidence type="ECO:0000313" key="3">
    <source>
        <dbReference type="EMBL" id="PXZ00576.1"/>
    </source>
</evidence>
<reference evidence="3 4" key="1">
    <citation type="submission" date="2018-05" db="EMBL/GenBank/DDBJ databases">
        <title>Reference genomes for bee gut microbiota database.</title>
        <authorList>
            <person name="Ellegaard K.M."/>
        </authorList>
    </citation>
    <scope>NUCLEOTIDE SEQUENCE [LARGE SCALE GENOMIC DNA]</scope>
    <source>
        <strain evidence="3 4">ESL0284</strain>
    </source>
</reference>
<sequence>MALFNSPSQPAKGQLLTEHGTAISSASSSKTSIIEGNQNNFVQEVVEASQKIPVLVDFWANWCNPCKQLTPLLEKIANATQGRVKLVKIDIDANQALVQQLMQIGLPIQSIPLVAAFWQGQIVDLFQGVQAENAIQQFVSQLLKTAGSAMPSTDLIEQGQSLLHDKKFDEAMGVFSQALELEPEKPEAWGGLIRSILASTGPEAAQESLEQVPESIQDHAEIIGAKSAIELALEGKKNTGETQALMDKIKSDPDNYQARYELATALNGAGKRNEAAHELLEIMKRDKSWNDEAAKKQLLRFFESWGFDDPATLQGRRQLSTLLFS</sequence>
<dbReference type="InterPro" id="IPR036249">
    <property type="entry name" value="Thioredoxin-like_sf"/>
</dbReference>
<dbReference type="Proteomes" id="UP000247565">
    <property type="component" value="Unassembled WGS sequence"/>
</dbReference>
<comment type="caution">
    <text evidence="3">The sequence shown here is derived from an EMBL/GenBank/DDBJ whole genome shotgun (WGS) entry which is preliminary data.</text>
</comment>
<dbReference type="PROSITE" id="PS51352">
    <property type="entry name" value="THIOREDOXIN_2"/>
    <property type="match status" value="1"/>
</dbReference>
<dbReference type="RefSeq" id="WP_110438719.1">
    <property type="nucleotide sequence ID" value="NZ_CP046393.1"/>
</dbReference>
<dbReference type="Gene3D" id="3.40.30.10">
    <property type="entry name" value="Glutaredoxin"/>
    <property type="match status" value="1"/>
</dbReference>
<dbReference type="GO" id="GO:0005829">
    <property type="term" value="C:cytosol"/>
    <property type="evidence" value="ECO:0007669"/>
    <property type="project" value="TreeGrafter"/>
</dbReference>
<evidence type="ECO:0000259" key="2">
    <source>
        <dbReference type="PROSITE" id="PS51352"/>
    </source>
</evidence>
<dbReference type="Gene3D" id="1.25.40.10">
    <property type="entry name" value="Tetratricopeptide repeat domain"/>
    <property type="match status" value="2"/>
</dbReference>
<dbReference type="GO" id="GO:0045454">
    <property type="term" value="P:cell redox homeostasis"/>
    <property type="evidence" value="ECO:0007669"/>
    <property type="project" value="TreeGrafter"/>
</dbReference>
<dbReference type="Pfam" id="PF14561">
    <property type="entry name" value="TPR_20"/>
    <property type="match status" value="1"/>
</dbReference>
<dbReference type="PROSITE" id="PS50005">
    <property type="entry name" value="TPR"/>
    <property type="match status" value="1"/>
</dbReference>
<dbReference type="CDD" id="cd02956">
    <property type="entry name" value="ybbN"/>
    <property type="match status" value="1"/>
</dbReference>
<dbReference type="EMBL" id="QGLT01000002">
    <property type="protein sequence ID" value="PXZ00576.1"/>
    <property type="molecule type" value="Genomic_DNA"/>
</dbReference>
<dbReference type="SUPFAM" id="SSF52833">
    <property type="entry name" value="Thioredoxin-like"/>
    <property type="match status" value="1"/>
</dbReference>
<keyword evidence="4" id="KW-1185">Reference proteome</keyword>
<dbReference type="GO" id="GO:0015035">
    <property type="term" value="F:protein-disulfide reductase activity"/>
    <property type="evidence" value="ECO:0007669"/>
    <property type="project" value="TreeGrafter"/>
</dbReference>
<dbReference type="PANTHER" id="PTHR45663">
    <property type="entry name" value="GEO12009P1"/>
    <property type="match status" value="1"/>
</dbReference>
<gene>
    <name evidence="3" type="ORF">DK869_03990</name>
</gene>
<proteinExistence type="predicted"/>
<dbReference type="InterPro" id="IPR019734">
    <property type="entry name" value="TPR_rpt"/>
</dbReference>
<organism evidence="3 4">
    <name type="scientific">Commensalibacter melissae</name>
    <dbReference type="NCBI Taxonomy" id="2070537"/>
    <lineage>
        <taxon>Bacteria</taxon>
        <taxon>Pseudomonadati</taxon>
        <taxon>Pseudomonadota</taxon>
        <taxon>Alphaproteobacteria</taxon>
        <taxon>Acetobacterales</taxon>
        <taxon>Acetobacteraceae</taxon>
    </lineage>
</organism>